<feature type="region of interest" description="Disordered" evidence="1">
    <location>
        <begin position="1"/>
        <end position="55"/>
    </location>
</feature>
<feature type="compositionally biased region" description="Gly residues" evidence="1">
    <location>
        <begin position="90"/>
        <end position="129"/>
    </location>
</feature>
<keyword evidence="3" id="KW-1185">Reference proteome</keyword>
<feature type="compositionally biased region" description="Low complexity" evidence="1">
    <location>
        <begin position="15"/>
        <end position="55"/>
    </location>
</feature>
<dbReference type="RefSeq" id="WP_344807287.1">
    <property type="nucleotide sequence ID" value="NZ_BAABAB010000027.1"/>
</dbReference>
<reference evidence="3" key="1">
    <citation type="journal article" date="2019" name="Int. J. Syst. Evol. Microbiol.">
        <title>The Global Catalogue of Microorganisms (GCM) 10K type strain sequencing project: providing services to taxonomists for standard genome sequencing and annotation.</title>
        <authorList>
            <consortium name="The Broad Institute Genomics Platform"/>
            <consortium name="The Broad Institute Genome Sequencing Center for Infectious Disease"/>
            <person name="Wu L."/>
            <person name="Ma J."/>
        </authorList>
    </citation>
    <scope>NUCLEOTIDE SEQUENCE [LARGE SCALE GENOMIC DNA]</scope>
    <source>
        <strain evidence="3">JCM 16929</strain>
    </source>
</reference>
<gene>
    <name evidence="2" type="ORF">GCM10022236_36870</name>
</gene>
<feature type="compositionally biased region" description="Low complexity" evidence="1">
    <location>
        <begin position="130"/>
        <end position="147"/>
    </location>
</feature>
<evidence type="ECO:0008006" key="4">
    <source>
        <dbReference type="Google" id="ProtNLM"/>
    </source>
</evidence>
<feature type="region of interest" description="Disordered" evidence="1">
    <location>
        <begin position="83"/>
        <end position="147"/>
    </location>
</feature>
<sequence>MTVHPDEPDRPDGQPDPAAHPADVPAGAVPAEQARPAATPAATNPASTPTSTPGKAKRLLQLGAVGAAGLVAGSALTFAVTANGNTASDGRGGTSSGQFGGPGGQGGMGYARGGQPPGQFGGQGQGTEGGTDQDQGAPDDQAGTQPG</sequence>
<name>A0ABP7AFH8_9ACTN</name>
<proteinExistence type="predicted"/>
<accession>A0ABP7AFH8</accession>
<organism evidence="2 3">
    <name type="scientific">Microlunatus ginsengisoli</name>
    <dbReference type="NCBI Taxonomy" id="363863"/>
    <lineage>
        <taxon>Bacteria</taxon>
        <taxon>Bacillati</taxon>
        <taxon>Actinomycetota</taxon>
        <taxon>Actinomycetes</taxon>
        <taxon>Propionibacteriales</taxon>
        <taxon>Propionibacteriaceae</taxon>
        <taxon>Microlunatus</taxon>
    </lineage>
</organism>
<evidence type="ECO:0000313" key="2">
    <source>
        <dbReference type="EMBL" id="GAA3630953.1"/>
    </source>
</evidence>
<dbReference type="Proteomes" id="UP001501490">
    <property type="component" value="Unassembled WGS sequence"/>
</dbReference>
<feature type="compositionally biased region" description="Basic and acidic residues" evidence="1">
    <location>
        <begin position="1"/>
        <end position="13"/>
    </location>
</feature>
<protein>
    <recommendedName>
        <fullName evidence="4">Translation initiation factor IF-2</fullName>
    </recommendedName>
</protein>
<evidence type="ECO:0000256" key="1">
    <source>
        <dbReference type="SAM" id="MobiDB-lite"/>
    </source>
</evidence>
<comment type="caution">
    <text evidence="2">The sequence shown here is derived from an EMBL/GenBank/DDBJ whole genome shotgun (WGS) entry which is preliminary data.</text>
</comment>
<dbReference type="EMBL" id="BAABAB010000027">
    <property type="protein sequence ID" value="GAA3630953.1"/>
    <property type="molecule type" value="Genomic_DNA"/>
</dbReference>
<evidence type="ECO:0000313" key="3">
    <source>
        <dbReference type="Proteomes" id="UP001501490"/>
    </source>
</evidence>